<evidence type="ECO:0000256" key="1">
    <source>
        <dbReference type="SAM" id="MobiDB-lite"/>
    </source>
</evidence>
<reference evidence="2 3" key="1">
    <citation type="journal article" date="2023" name="BMC Biol.">
        <title>The compact genome of the sponge Oopsacas minuta (Hexactinellida) is lacking key metazoan core genes.</title>
        <authorList>
            <person name="Santini S."/>
            <person name="Schenkelaars Q."/>
            <person name="Jourda C."/>
            <person name="Duchesne M."/>
            <person name="Belahbib H."/>
            <person name="Rocher C."/>
            <person name="Selva M."/>
            <person name="Riesgo A."/>
            <person name="Vervoort M."/>
            <person name="Leys S.P."/>
            <person name="Kodjabachian L."/>
            <person name="Le Bivic A."/>
            <person name="Borchiellini C."/>
            <person name="Claverie J.M."/>
            <person name="Renard E."/>
        </authorList>
    </citation>
    <scope>NUCLEOTIDE SEQUENCE [LARGE SCALE GENOMIC DNA]</scope>
    <source>
        <strain evidence="2">SPO-2</strain>
    </source>
</reference>
<feature type="region of interest" description="Disordered" evidence="1">
    <location>
        <begin position="247"/>
        <end position="320"/>
    </location>
</feature>
<feature type="compositionally biased region" description="Low complexity" evidence="1">
    <location>
        <begin position="339"/>
        <end position="356"/>
    </location>
</feature>
<evidence type="ECO:0000313" key="3">
    <source>
        <dbReference type="Proteomes" id="UP001165289"/>
    </source>
</evidence>
<evidence type="ECO:0000313" key="2">
    <source>
        <dbReference type="EMBL" id="KAI6645968.1"/>
    </source>
</evidence>
<sequence>MLSHDGLLPINRRPSSPIMEEGCPFCYQYFYLADIKIHLTECEFNPENSSNSYTTDIYQNNESITSERELQIFCQSLSDCEDSSNLDYTIEDSTLTQYDLHSPPIVINFSSRQDYFDFEGVPSPPINRFCFEEYDTPKCTLYHATPPLEDSSNEGLLTVDTNPCVKHGQDSYTDISSSMMLSSSDTPTSIQPHQDLVPFNNNQSSSLLMRLLYKNSECVSPFSFDSSDDSTNCLSNALFDLKSANKSDAKSHTDSNSGNCNVFDEVSDTDTDTDTDLSYPTNIITISPPQPMRITQSTSRKRSKRISDTEDDRPLEYSSRSRSRSLECYDKTYPINSIHRSRSCSSDSGGSNSCRSSEQRNYYRQSRRDYKSSDRRSYDEFDDKFSRSCSRSSRSCSRSDRCYSKSCRPYSRSDRSYSRSDRSYGKYNRSYSKSDRSYSRYNRSYSRSDKRYSKSCRSYSRFDRSYGSIIGRIVNLIGLIAGITGRIINLIGLIVDIVELAVNTQSTDTEGHSVELAVDHLHLSLIIWKIENIFQVFKIQKIQILVTQANYSRHTLKLQIIKLE</sequence>
<feature type="compositionally biased region" description="Polar residues" evidence="1">
    <location>
        <begin position="278"/>
        <end position="298"/>
    </location>
</feature>
<dbReference type="EMBL" id="JAKMXF010000365">
    <property type="protein sequence ID" value="KAI6645968.1"/>
    <property type="molecule type" value="Genomic_DNA"/>
</dbReference>
<feature type="region of interest" description="Disordered" evidence="1">
    <location>
        <begin position="339"/>
        <end position="446"/>
    </location>
</feature>
<name>A0AAV7JB92_9METZ</name>
<feature type="compositionally biased region" description="Acidic residues" evidence="1">
    <location>
        <begin position="265"/>
        <end position="275"/>
    </location>
</feature>
<dbReference type="AlphaFoldDB" id="A0AAV7JB92"/>
<proteinExistence type="predicted"/>
<accession>A0AAV7JB92</accession>
<protein>
    <submittedName>
        <fullName evidence="2">Uncharacterized protein</fullName>
    </submittedName>
</protein>
<feature type="compositionally biased region" description="Basic and acidic residues" evidence="1">
    <location>
        <begin position="366"/>
        <end position="386"/>
    </location>
</feature>
<comment type="caution">
    <text evidence="2">The sequence shown here is derived from an EMBL/GenBank/DDBJ whole genome shotgun (WGS) entry which is preliminary data.</text>
</comment>
<feature type="compositionally biased region" description="Basic and acidic residues" evidence="1">
    <location>
        <begin position="305"/>
        <end position="315"/>
    </location>
</feature>
<gene>
    <name evidence="2" type="ORF">LOD99_13223</name>
</gene>
<feature type="compositionally biased region" description="Low complexity" evidence="1">
    <location>
        <begin position="387"/>
        <end position="396"/>
    </location>
</feature>
<feature type="compositionally biased region" description="Basic and acidic residues" evidence="1">
    <location>
        <begin position="411"/>
        <end position="424"/>
    </location>
</feature>
<dbReference type="Proteomes" id="UP001165289">
    <property type="component" value="Unassembled WGS sequence"/>
</dbReference>
<organism evidence="2 3">
    <name type="scientific">Oopsacas minuta</name>
    <dbReference type="NCBI Taxonomy" id="111878"/>
    <lineage>
        <taxon>Eukaryota</taxon>
        <taxon>Metazoa</taxon>
        <taxon>Porifera</taxon>
        <taxon>Hexactinellida</taxon>
        <taxon>Hexasterophora</taxon>
        <taxon>Lyssacinosida</taxon>
        <taxon>Leucopsacidae</taxon>
        <taxon>Oopsacas</taxon>
    </lineage>
</organism>
<keyword evidence="3" id="KW-1185">Reference proteome</keyword>